<dbReference type="Proteomes" id="UP000256409">
    <property type="component" value="Unassembled WGS sequence"/>
</dbReference>
<evidence type="ECO:0000313" key="2">
    <source>
        <dbReference type="EMBL" id="PWZ74145.1"/>
    </source>
</evidence>
<reference evidence="3" key="2">
    <citation type="journal article" date="2018" name="Vet. Microbiol.">
        <title>Methicillin-resistant staphylococci amongst veterinary personnel, personnel-owned pets, patients and the hospital environment of two small animal veterinary hospitals.</title>
        <authorList>
            <person name="Worthing K.A."/>
            <person name="Brown J."/>
            <person name="Gerber L."/>
            <person name="Abraham S."/>
            <person name="Trott D."/>
            <person name="Norris J.M."/>
        </authorList>
    </citation>
    <scope>NUCLEOTIDE SEQUENCE</scope>
    <source>
        <strain evidence="3">ST496-2</strain>
    </source>
</reference>
<reference evidence="1 6" key="4">
    <citation type="submission" date="2018-11" db="EMBL/GenBank/DDBJ databases">
        <authorList>
            <consortium name="Veterinary Laboratory Investigation and Response Network"/>
        </authorList>
    </citation>
    <scope>NUCLEOTIDE SEQUENCE [LARGE SCALE GENOMIC DNA]</scope>
    <source>
        <strain evidence="1 6">SPSE-18-VL-LA-PA-Ryan-0021</strain>
    </source>
</reference>
<dbReference type="EMBL" id="AAXKXX010000020">
    <property type="protein sequence ID" value="EGQ4385589.1"/>
    <property type="molecule type" value="Genomic_DNA"/>
</dbReference>
<organism evidence="3 5">
    <name type="scientific">Staphylococcus pseudintermedius</name>
    <dbReference type="NCBI Taxonomy" id="283734"/>
    <lineage>
        <taxon>Bacteria</taxon>
        <taxon>Bacillati</taxon>
        <taxon>Bacillota</taxon>
        <taxon>Bacilli</taxon>
        <taxon>Bacillales</taxon>
        <taxon>Staphylococcaceae</taxon>
        <taxon>Staphylococcus</taxon>
        <taxon>Staphylococcus intermedius group</taxon>
    </lineage>
</organism>
<reference evidence="2 4" key="1">
    <citation type="journal article" date="2018" name="Vet. Microbiol.">
        <title>Clonal diversity and geographic distribution of methicillin-resistant Staphylococcus pseudintermedius from Australian animals: Discovery of novel sequence types.</title>
        <authorList>
            <person name="Worthing K.A."/>
            <person name="Abraham S."/>
            <person name="Coombs G.W."/>
            <person name="Pang S."/>
            <person name="Saputra S."/>
            <person name="Jordan D."/>
            <person name="Trott D.J."/>
            <person name="Norris J.M."/>
        </authorList>
    </citation>
    <scope>NUCLEOTIDE SEQUENCE [LARGE SCALE GENOMIC DNA]</scope>
    <source>
        <strain evidence="2 4">ST525 1</strain>
    </source>
</reference>
<name>A0A2P5PCZ0_STAPS</name>
<dbReference type="Proteomes" id="UP000600220">
    <property type="component" value="Unassembled WGS sequence"/>
</dbReference>
<evidence type="ECO:0000313" key="5">
    <source>
        <dbReference type="Proteomes" id="UP000256409"/>
    </source>
</evidence>
<dbReference type="Proteomes" id="UP000246800">
    <property type="component" value="Unassembled WGS sequence"/>
</dbReference>
<gene>
    <name evidence="2" type="ORF">DD902_09255</name>
    <name evidence="3" type="ORF">DV961_09835</name>
    <name evidence="1" type="ORF">EGV54_10875</name>
</gene>
<sequence>MKIASHVTEVLEIKEQSLNIITFEDTDLCGMFIQNFMDYMTNKPVVENQFAHFISDDYETINSKNFHPIILNGGDRDVLGQKLIEEKVYQIFEEQIIKCETTNYEFLKFEQSLTHLKSSLGIYDSDYQIELQSSTFKLRKLLKLFGLDFHNQLKDLNELNKRKAFIDLLIHPTKENILIILFPESHLGIHDIKKFIHLIKRYKFTTIIFTNHPSIIINEENIFLCKSNKKCHDIEKIYEELMLFVPEEVVSHQLVNMIAYHEFVGENLSEYERYFKFINHYN</sequence>
<dbReference type="RefSeq" id="WP_014613262.1">
    <property type="nucleotide sequence ID" value="NZ_AP019372.1"/>
</dbReference>
<dbReference type="AlphaFoldDB" id="A0A2P5PCZ0"/>
<evidence type="ECO:0000313" key="1">
    <source>
        <dbReference type="EMBL" id="EGQ4385589.1"/>
    </source>
</evidence>
<comment type="caution">
    <text evidence="3">The sequence shown here is derived from an EMBL/GenBank/DDBJ whole genome shotgun (WGS) entry which is preliminary data.</text>
</comment>
<accession>A0A2P5PCZ0</accession>
<dbReference type="OrthoDB" id="2403299at2"/>
<evidence type="ECO:0000313" key="4">
    <source>
        <dbReference type="Proteomes" id="UP000246800"/>
    </source>
</evidence>
<protein>
    <recommendedName>
        <fullName evidence="7">ABC transporter ATP-binding protein</fullName>
    </recommendedName>
</protein>
<dbReference type="EMBL" id="QEIT01000047">
    <property type="protein sequence ID" value="PWZ74145.1"/>
    <property type="molecule type" value="Genomic_DNA"/>
</dbReference>
<evidence type="ECO:0000313" key="3">
    <source>
        <dbReference type="EMBL" id="REA80760.1"/>
    </source>
</evidence>
<evidence type="ECO:0000313" key="6">
    <source>
        <dbReference type="Proteomes" id="UP000600220"/>
    </source>
</evidence>
<evidence type="ECO:0008006" key="7">
    <source>
        <dbReference type="Google" id="ProtNLM"/>
    </source>
</evidence>
<proteinExistence type="predicted"/>
<keyword evidence="6" id="KW-1185">Reference proteome</keyword>
<dbReference type="EMBL" id="QQPC01000067">
    <property type="protein sequence ID" value="REA80760.1"/>
    <property type="molecule type" value="Genomic_DNA"/>
</dbReference>
<reference evidence="5" key="3">
    <citation type="journal article" date="2018" name="Vet. Microbiol.">
        <title>Molecular epidemiology of methicillin-resistant staphylococci amongst veterinary personnel, personnel-owned pets, patients and the hospital environment of two companion animal veterinary hospitals.</title>
        <authorList>
            <person name="Worthing K.A."/>
            <person name="Brown J."/>
            <person name="Gerber L."/>
            <person name="Abraham S."/>
            <person name="Trott D."/>
            <person name="Norris J.M."/>
        </authorList>
    </citation>
    <scope>NUCLEOTIDE SEQUENCE [LARGE SCALE GENOMIC DNA]</scope>
    <source>
        <strain evidence="5">ST496-2</strain>
    </source>
</reference>